<dbReference type="RefSeq" id="WP_329405411.1">
    <property type="nucleotide sequence ID" value="NZ_CP109441.1"/>
</dbReference>
<dbReference type="EMBL" id="CP109441">
    <property type="protein sequence ID" value="WUV42793.1"/>
    <property type="molecule type" value="Genomic_DNA"/>
</dbReference>
<name>A0ABZ1YIC1_9NOCA</name>
<evidence type="ECO:0008006" key="4">
    <source>
        <dbReference type="Google" id="ProtNLM"/>
    </source>
</evidence>
<evidence type="ECO:0000313" key="3">
    <source>
        <dbReference type="Proteomes" id="UP001432062"/>
    </source>
</evidence>
<feature type="compositionally biased region" description="Low complexity" evidence="1">
    <location>
        <begin position="1"/>
        <end position="15"/>
    </location>
</feature>
<keyword evidence="3" id="KW-1185">Reference proteome</keyword>
<evidence type="ECO:0000256" key="1">
    <source>
        <dbReference type="SAM" id="MobiDB-lite"/>
    </source>
</evidence>
<evidence type="ECO:0000313" key="2">
    <source>
        <dbReference type="EMBL" id="WUV42793.1"/>
    </source>
</evidence>
<protein>
    <recommendedName>
        <fullName evidence="4">Scaffolding protein</fullName>
    </recommendedName>
</protein>
<gene>
    <name evidence="2" type="ORF">OG563_26475</name>
</gene>
<organism evidence="2 3">
    <name type="scientific">Nocardia vinacea</name>
    <dbReference type="NCBI Taxonomy" id="96468"/>
    <lineage>
        <taxon>Bacteria</taxon>
        <taxon>Bacillati</taxon>
        <taxon>Actinomycetota</taxon>
        <taxon>Actinomycetes</taxon>
        <taxon>Mycobacteriales</taxon>
        <taxon>Nocardiaceae</taxon>
        <taxon>Nocardia</taxon>
    </lineage>
</organism>
<feature type="region of interest" description="Disordered" evidence="1">
    <location>
        <begin position="1"/>
        <end position="50"/>
    </location>
</feature>
<sequence>MTAPLPSAAPAATATDPVVDPGTGAPVGDPAVETDPGARQLNEHGYPDSTPLAEMDIAEQAAYWKHQSRKHEARARANTGALSAEDAQALRDQVTQLQAAALTDEQRAQAAEVATAVEAARTAEREALLPMLHDAQLRGYASTVIKGDRLEGFVSTVNVAKFLNDAGQVDGEKVVAHVTAQYGAPGETETPAGTPPSPPATYPDLGQGKTGAGINKTPARDAGIAEAARRFANSAGK</sequence>
<proteinExistence type="predicted"/>
<accession>A0ABZ1YIC1</accession>
<feature type="region of interest" description="Disordered" evidence="1">
    <location>
        <begin position="184"/>
        <end position="221"/>
    </location>
</feature>
<reference evidence="2" key="1">
    <citation type="submission" date="2022-10" db="EMBL/GenBank/DDBJ databases">
        <title>The complete genomes of actinobacterial strains from the NBC collection.</title>
        <authorList>
            <person name="Joergensen T.S."/>
            <person name="Alvarez Arevalo M."/>
            <person name="Sterndorff E.B."/>
            <person name="Faurdal D."/>
            <person name="Vuksanovic O."/>
            <person name="Mourched A.-S."/>
            <person name="Charusanti P."/>
            <person name="Shaw S."/>
            <person name="Blin K."/>
            <person name="Weber T."/>
        </authorList>
    </citation>
    <scope>NUCLEOTIDE SEQUENCE</scope>
    <source>
        <strain evidence="2">NBC_01482</strain>
    </source>
</reference>
<dbReference type="Proteomes" id="UP001432062">
    <property type="component" value="Chromosome"/>
</dbReference>